<reference evidence="1" key="2">
    <citation type="submission" date="2021-08" db="EMBL/GenBank/DDBJ databases">
        <authorList>
            <person name="Tani A."/>
            <person name="Ola A."/>
            <person name="Ogura Y."/>
            <person name="Katsura K."/>
            <person name="Hayashi T."/>
        </authorList>
    </citation>
    <scope>NUCLEOTIDE SEQUENCE</scope>
    <source>
        <strain evidence="1">DSM 17168</strain>
    </source>
</reference>
<protein>
    <submittedName>
        <fullName evidence="1">Uncharacterized protein</fullName>
    </submittedName>
</protein>
<sequence length="244" mass="27236">MPDLRLAVLQRAQGRALGDRDVVAREVVLREQLAHLELDEVQELRIVDHVDLVHEHHERRHADLAGEQDVLAGLRHRAVGRRDHQDRPVHLGGPRDHVLDVVGVAGAVDVGVVPVLGLVLDVGGRDRDPARLLLRRLVDLVVGRERGPARLRQNLRDRRRQRRLAVVNVPDRPDVAVRLRPRKLFLGHRQTPSIFENSGVVRGARSGGRRRGCGTRTGRIHRRGVPQPAYLATTFSASPRGTSS</sequence>
<name>A0ABQ4SQK0_9HYPH</name>
<organism evidence="1 2">
    <name type="scientific">Methylobacterium isbiliense</name>
    <dbReference type="NCBI Taxonomy" id="315478"/>
    <lineage>
        <taxon>Bacteria</taxon>
        <taxon>Pseudomonadati</taxon>
        <taxon>Pseudomonadota</taxon>
        <taxon>Alphaproteobacteria</taxon>
        <taxon>Hyphomicrobiales</taxon>
        <taxon>Methylobacteriaceae</taxon>
        <taxon>Methylobacterium</taxon>
    </lineage>
</organism>
<proteinExistence type="predicted"/>
<evidence type="ECO:0000313" key="2">
    <source>
        <dbReference type="Proteomes" id="UP001055153"/>
    </source>
</evidence>
<gene>
    <name evidence="1" type="ORF">GMJLKIPL_6063</name>
</gene>
<dbReference type="EMBL" id="BPQQ01000102">
    <property type="protein sequence ID" value="GJE04103.1"/>
    <property type="molecule type" value="Genomic_DNA"/>
</dbReference>
<accession>A0ABQ4SQK0</accession>
<evidence type="ECO:0000313" key="1">
    <source>
        <dbReference type="EMBL" id="GJE04103.1"/>
    </source>
</evidence>
<reference evidence="1" key="1">
    <citation type="journal article" date="2021" name="Front. Microbiol.">
        <title>Comprehensive Comparative Genomics and Phenotyping of Methylobacterium Species.</title>
        <authorList>
            <person name="Alessa O."/>
            <person name="Ogura Y."/>
            <person name="Fujitani Y."/>
            <person name="Takami H."/>
            <person name="Hayashi T."/>
            <person name="Sahin N."/>
            <person name="Tani A."/>
        </authorList>
    </citation>
    <scope>NUCLEOTIDE SEQUENCE</scope>
    <source>
        <strain evidence="1">DSM 17168</strain>
    </source>
</reference>
<comment type="caution">
    <text evidence="1">The sequence shown here is derived from an EMBL/GenBank/DDBJ whole genome shotgun (WGS) entry which is preliminary data.</text>
</comment>
<dbReference type="Proteomes" id="UP001055153">
    <property type="component" value="Unassembled WGS sequence"/>
</dbReference>
<keyword evidence="2" id="KW-1185">Reference proteome</keyword>